<keyword evidence="2" id="KW-1185">Reference proteome</keyword>
<dbReference type="Pfam" id="PF05521">
    <property type="entry name" value="Phage_HCP"/>
    <property type="match status" value="1"/>
</dbReference>
<dbReference type="Proteomes" id="UP000255070">
    <property type="component" value="Unassembled WGS sequence"/>
</dbReference>
<sequence length="114" mass="12469">MIRAGSLNHLLSLQQRQTGRDPDTGAVINEVWIEIGKLWASIEPLSGRAFIAAAAAQSEISAHIITYRDPRVKRGMRFVSDDGSIYPIAAALPDKKNGREYQTHPVSEGVNDGK</sequence>
<dbReference type="GeneID" id="63997953"/>
<dbReference type="NCBIfam" id="TIGR01563">
    <property type="entry name" value="gp16_SPP1"/>
    <property type="match status" value="1"/>
</dbReference>
<comment type="caution">
    <text evidence="1">The sequence shown here is derived from an EMBL/GenBank/DDBJ whole genome shotgun (WGS) entry which is preliminary data.</text>
</comment>
<dbReference type="InterPro" id="IPR038666">
    <property type="entry name" value="SSP1_head-tail_sf"/>
</dbReference>
<evidence type="ECO:0000313" key="2">
    <source>
        <dbReference type="Proteomes" id="UP000255070"/>
    </source>
</evidence>
<dbReference type="AlphaFoldDB" id="A0A8B4S7C5"/>
<accession>A0A8B4S7C5</accession>
<reference evidence="1 2" key="1">
    <citation type="submission" date="2018-06" db="EMBL/GenBank/DDBJ databases">
        <authorList>
            <consortium name="Pathogen Informatics"/>
            <person name="Doyle S."/>
        </authorList>
    </citation>
    <scope>NUCLEOTIDE SEQUENCE [LARGE SCALE GENOMIC DNA]</scope>
    <source>
        <strain evidence="1 2">NCTC10698</strain>
    </source>
</reference>
<dbReference type="Gene3D" id="2.40.10.270">
    <property type="entry name" value="Bacteriophage SPP1 head-tail adaptor protein"/>
    <property type="match status" value="1"/>
</dbReference>
<dbReference type="EMBL" id="UFXL01000001">
    <property type="protein sequence ID" value="SUY79012.1"/>
    <property type="molecule type" value="Genomic_DNA"/>
</dbReference>
<dbReference type="InterPro" id="IPR008767">
    <property type="entry name" value="Phage_SPP1_head-tail_adaptor"/>
</dbReference>
<dbReference type="RefSeq" id="WP_003078894.1">
    <property type="nucleotide sequence ID" value="NZ_BBJZ01000018.1"/>
</dbReference>
<name>A0A8B4S7C5_COMTE</name>
<gene>
    <name evidence="1" type="ORF">NCTC10698_03942</name>
</gene>
<proteinExistence type="predicted"/>
<organism evidence="1 2">
    <name type="scientific">Comamonas testosteroni</name>
    <name type="common">Pseudomonas testosteroni</name>
    <dbReference type="NCBI Taxonomy" id="285"/>
    <lineage>
        <taxon>Bacteria</taxon>
        <taxon>Pseudomonadati</taxon>
        <taxon>Pseudomonadota</taxon>
        <taxon>Betaproteobacteria</taxon>
        <taxon>Burkholderiales</taxon>
        <taxon>Comamonadaceae</taxon>
        <taxon>Comamonas</taxon>
    </lineage>
</organism>
<evidence type="ECO:0000313" key="1">
    <source>
        <dbReference type="EMBL" id="SUY79012.1"/>
    </source>
</evidence>
<protein>
    <submittedName>
        <fullName evidence="1">Bacteriophage head-tail adaptor</fullName>
    </submittedName>
</protein>